<name>A0AB34FGH0_9HYPO</name>
<gene>
    <name evidence="2" type="ORF">O9K51_08747</name>
</gene>
<dbReference type="AlphaFoldDB" id="A0AB34FGH0"/>
<evidence type="ECO:0000313" key="2">
    <source>
        <dbReference type="EMBL" id="KAJ6438157.1"/>
    </source>
</evidence>
<feature type="chain" id="PRO_5044306121" evidence="1">
    <location>
        <begin position="17"/>
        <end position="204"/>
    </location>
</feature>
<reference evidence="2" key="1">
    <citation type="submission" date="2023-01" db="EMBL/GenBank/DDBJ databases">
        <title>The growth and conidiation of Purpureocillium lavendulum are regulated by nitrogen source and histone H3K14 acetylation.</title>
        <authorList>
            <person name="Tang P."/>
            <person name="Han J."/>
            <person name="Zhang C."/>
            <person name="Tang P."/>
            <person name="Qi F."/>
            <person name="Zhang K."/>
            <person name="Liang L."/>
        </authorList>
    </citation>
    <scope>NUCLEOTIDE SEQUENCE</scope>
    <source>
        <strain evidence="2">YMF1.00683</strain>
    </source>
</reference>
<feature type="signal peptide" evidence="1">
    <location>
        <begin position="1"/>
        <end position="16"/>
    </location>
</feature>
<keyword evidence="1" id="KW-0732">Signal</keyword>
<protein>
    <submittedName>
        <fullName evidence="2">FluG domain-containing protein</fullName>
    </submittedName>
</protein>
<dbReference type="EMBL" id="JAQHRD010000008">
    <property type="protein sequence ID" value="KAJ6438157.1"/>
    <property type="molecule type" value="Genomic_DNA"/>
</dbReference>
<keyword evidence="3" id="KW-1185">Reference proteome</keyword>
<accession>A0AB34FGH0</accession>
<dbReference type="Proteomes" id="UP001163105">
    <property type="component" value="Unassembled WGS sequence"/>
</dbReference>
<evidence type="ECO:0000313" key="3">
    <source>
        <dbReference type="Proteomes" id="UP001163105"/>
    </source>
</evidence>
<sequence length="204" mass="21879">MLAAAFLAGLAAICSAVALPGAITRREISKASIESPTTLSPGAIKFMSPSNRTRSTLDRRDDDPYWPYSHCGCNYTLNHKDTDEAVKGLTEQLKSRPRFAGTSIYAISGTTVAFLCRWKSTNTEQLTLGIVKPLLPIINDRCGPYVAGSVAGTFPNKDAGAGYGFWLGYMRFYPGTGVDFCKAASLSKDRTCSTGLQSTSHSSS</sequence>
<proteinExistence type="predicted"/>
<organism evidence="2 3">
    <name type="scientific">Purpureocillium lavendulum</name>
    <dbReference type="NCBI Taxonomy" id="1247861"/>
    <lineage>
        <taxon>Eukaryota</taxon>
        <taxon>Fungi</taxon>
        <taxon>Dikarya</taxon>
        <taxon>Ascomycota</taxon>
        <taxon>Pezizomycotina</taxon>
        <taxon>Sordariomycetes</taxon>
        <taxon>Hypocreomycetidae</taxon>
        <taxon>Hypocreales</taxon>
        <taxon>Ophiocordycipitaceae</taxon>
        <taxon>Purpureocillium</taxon>
    </lineage>
</organism>
<comment type="caution">
    <text evidence="2">The sequence shown here is derived from an EMBL/GenBank/DDBJ whole genome shotgun (WGS) entry which is preliminary data.</text>
</comment>
<evidence type="ECO:0000256" key="1">
    <source>
        <dbReference type="SAM" id="SignalP"/>
    </source>
</evidence>